<proteinExistence type="predicted"/>
<dbReference type="AlphaFoldDB" id="A0A0C4WIX4"/>
<evidence type="ECO:0000313" key="2">
    <source>
        <dbReference type="Proteomes" id="UP000068210"/>
    </source>
</evidence>
<dbReference type="RefSeq" id="WP_052263834.1">
    <property type="nucleotide sequence ID" value="NZ_CP010415.1"/>
</dbReference>
<sequence>MILAIVLFVGFACLGLFVAGVCQGRWMRSPPPSPPQADLQAADDASLFLGWDGLAPGERKRRLALYRERVLVRSAEQDRAWLKQCLEGKGEEPRTTRDF</sequence>
<evidence type="ECO:0000313" key="1">
    <source>
        <dbReference type="EMBL" id="AJE19734.1"/>
    </source>
</evidence>
<organism evidence="1 2">
    <name type="scientific">Azotobacter chroococcum NCIMB 8003</name>
    <dbReference type="NCBI Taxonomy" id="1328314"/>
    <lineage>
        <taxon>Bacteria</taxon>
        <taxon>Pseudomonadati</taxon>
        <taxon>Pseudomonadota</taxon>
        <taxon>Gammaproteobacteria</taxon>
        <taxon>Pseudomonadales</taxon>
        <taxon>Pseudomonadaceae</taxon>
        <taxon>Azotobacter</taxon>
    </lineage>
</organism>
<dbReference type="EMBL" id="CP010415">
    <property type="protein sequence ID" value="AJE19734.1"/>
    <property type="molecule type" value="Genomic_DNA"/>
</dbReference>
<dbReference type="STRING" id="1328314.Achr_2260"/>
<accession>A0A0C4WIX4</accession>
<dbReference type="KEGG" id="acx:Achr_2260"/>
<name>A0A0C4WIX4_9GAMM</name>
<dbReference type="Proteomes" id="UP000068210">
    <property type="component" value="Chromosome"/>
</dbReference>
<dbReference type="HOGENOM" id="CLU_2393526_0_0_6"/>
<reference evidence="1 2" key="1">
    <citation type="journal article" date="2015" name="PLoS ONE">
        <title>Azotobacter Genomes: The Genome of Azotobacter chroococcum NCIMB 8003 (ATCC 4412).</title>
        <authorList>
            <person name="Robson R.L."/>
            <person name="Jones R."/>
            <person name="Robson R.M."/>
            <person name="Schwartz A."/>
            <person name="Richardson T.H."/>
        </authorList>
    </citation>
    <scope>NUCLEOTIDE SEQUENCE [LARGE SCALE GENOMIC DNA]</scope>
    <source>
        <strain evidence="1 2">NCIMB 8003</strain>
    </source>
</reference>
<gene>
    <name evidence="1" type="ORF">Achr_2260</name>
</gene>
<keyword evidence="2" id="KW-1185">Reference proteome</keyword>
<protein>
    <submittedName>
        <fullName evidence="1">Uncharacterized protein</fullName>
    </submittedName>
</protein>